<dbReference type="eggNOG" id="COG0745">
    <property type="taxonomic scope" value="Bacteria"/>
</dbReference>
<evidence type="ECO:0000256" key="1">
    <source>
        <dbReference type="PROSITE-ProRule" id="PRU00169"/>
    </source>
</evidence>
<evidence type="ECO:0000259" key="2">
    <source>
        <dbReference type="PROSITE" id="PS50110"/>
    </source>
</evidence>
<feature type="modified residue" description="4-aspartylphosphate" evidence="1">
    <location>
        <position position="57"/>
    </location>
</feature>
<dbReference type="Gene3D" id="3.40.50.2300">
    <property type="match status" value="1"/>
</dbReference>
<dbReference type="PROSITE" id="PS50110">
    <property type="entry name" value="RESPONSE_REGULATORY"/>
    <property type="match status" value="1"/>
</dbReference>
<dbReference type="SMART" id="SM00448">
    <property type="entry name" value="REC"/>
    <property type="match status" value="1"/>
</dbReference>
<dbReference type="HOGENOM" id="CLU_000445_69_17_6"/>
<dbReference type="PANTHER" id="PTHR44520">
    <property type="entry name" value="RESPONSE REGULATOR RCP1-RELATED"/>
    <property type="match status" value="1"/>
</dbReference>
<keyword evidence="1" id="KW-0597">Phosphoprotein</keyword>
<sequence>MIKYMMIVDDNEADHAIAQFAVDEVDADIQLYSAYDGQEALDLLDTMSPPPDLIFLDISMPGMSGHEFLAEYAKRKNLCAVVVMLTSSDQPTDKSRCMQYTFVRDYLLKPLDGAYLNELIKAL</sequence>
<dbReference type="InterPro" id="IPR001789">
    <property type="entry name" value="Sig_transdc_resp-reg_receiver"/>
</dbReference>
<proteinExistence type="predicted"/>
<feature type="domain" description="Response regulatory" evidence="2">
    <location>
        <begin position="4"/>
        <end position="123"/>
    </location>
</feature>
<organism evidence="3 4">
    <name type="scientific">Teredinibacter turnerae (strain ATCC 39867 / T7901)</name>
    <dbReference type="NCBI Taxonomy" id="377629"/>
    <lineage>
        <taxon>Bacteria</taxon>
        <taxon>Pseudomonadati</taxon>
        <taxon>Pseudomonadota</taxon>
        <taxon>Gammaproteobacteria</taxon>
        <taxon>Cellvibrionales</taxon>
        <taxon>Cellvibrionaceae</taxon>
        <taxon>Teredinibacter</taxon>
    </lineage>
</organism>
<dbReference type="KEGG" id="ttu:TERTU_4273"/>
<dbReference type="OrthoDB" id="9796655at2"/>
<keyword evidence="4" id="KW-1185">Reference proteome</keyword>
<evidence type="ECO:0000313" key="3">
    <source>
        <dbReference type="EMBL" id="ACR11729.1"/>
    </source>
</evidence>
<dbReference type="RefSeq" id="WP_015817840.1">
    <property type="nucleotide sequence ID" value="NC_012997.1"/>
</dbReference>
<accession>C5BI95</accession>
<dbReference type="Proteomes" id="UP000009080">
    <property type="component" value="Chromosome"/>
</dbReference>
<dbReference type="EMBL" id="CP001614">
    <property type="protein sequence ID" value="ACR11729.1"/>
    <property type="molecule type" value="Genomic_DNA"/>
</dbReference>
<protein>
    <submittedName>
        <fullName evidence="3">Response regulator</fullName>
    </submittedName>
</protein>
<dbReference type="InterPro" id="IPR011006">
    <property type="entry name" value="CheY-like_superfamily"/>
</dbReference>
<dbReference type="SUPFAM" id="SSF52172">
    <property type="entry name" value="CheY-like"/>
    <property type="match status" value="1"/>
</dbReference>
<dbReference type="AlphaFoldDB" id="C5BI95"/>
<gene>
    <name evidence="3" type="ordered locus">TERTU_4273</name>
</gene>
<evidence type="ECO:0000313" key="4">
    <source>
        <dbReference type="Proteomes" id="UP000009080"/>
    </source>
</evidence>
<dbReference type="GO" id="GO:0000160">
    <property type="term" value="P:phosphorelay signal transduction system"/>
    <property type="evidence" value="ECO:0007669"/>
    <property type="project" value="InterPro"/>
</dbReference>
<dbReference type="Pfam" id="PF00072">
    <property type="entry name" value="Response_reg"/>
    <property type="match status" value="1"/>
</dbReference>
<dbReference type="STRING" id="377629.TERTU_4273"/>
<reference evidence="3 4" key="1">
    <citation type="journal article" date="2009" name="PLoS ONE">
        <title>The complete genome of Teredinibacter turnerae T7901: an intracellular endosymbiont of marine wood-boring bivalves (shipworms).</title>
        <authorList>
            <person name="Yang J.C."/>
            <person name="Madupu R."/>
            <person name="Durkin A.S."/>
            <person name="Ekborg N.A."/>
            <person name="Pedamallu C.S."/>
            <person name="Hostetler J.B."/>
            <person name="Radune D."/>
            <person name="Toms B.S."/>
            <person name="Henrissat B."/>
            <person name="Coutinho P.M."/>
            <person name="Schwarz S."/>
            <person name="Field L."/>
            <person name="Trindade-Silva A.E."/>
            <person name="Soares C.A.G."/>
            <person name="Elshahawi S."/>
            <person name="Hanora A."/>
            <person name="Schmidt E.W."/>
            <person name="Haygood M.G."/>
            <person name="Posfai J."/>
            <person name="Benner J."/>
            <person name="Madinger C."/>
            <person name="Nove J."/>
            <person name="Anton B."/>
            <person name="Chaudhary K."/>
            <person name="Foster J."/>
            <person name="Holman A."/>
            <person name="Kumar S."/>
            <person name="Lessard P.A."/>
            <person name="Luyten Y.A."/>
            <person name="Slatko B."/>
            <person name="Wood N."/>
            <person name="Wu B."/>
            <person name="Teplitski M."/>
            <person name="Mougous J.D."/>
            <person name="Ward N."/>
            <person name="Eisen J.A."/>
            <person name="Badger J.H."/>
            <person name="Distel D.L."/>
        </authorList>
    </citation>
    <scope>NUCLEOTIDE SEQUENCE [LARGE SCALE GENOMIC DNA]</scope>
    <source>
        <strain evidence="4">ATCC 39867 / T7901</strain>
    </source>
</reference>
<dbReference type="InterPro" id="IPR052893">
    <property type="entry name" value="TCS_response_regulator"/>
</dbReference>
<name>C5BI95_TERTT</name>
<dbReference type="PANTHER" id="PTHR44520:SF2">
    <property type="entry name" value="RESPONSE REGULATOR RCP1"/>
    <property type="match status" value="1"/>
</dbReference>